<proteinExistence type="inferred from homology"/>
<feature type="coiled-coil region" evidence="2">
    <location>
        <begin position="47"/>
        <end position="93"/>
    </location>
</feature>
<organism evidence="4 5">
    <name type="scientific">Halobacillus amylolyticus</name>
    <dbReference type="NCBI Taxonomy" id="2932259"/>
    <lineage>
        <taxon>Bacteria</taxon>
        <taxon>Bacillati</taxon>
        <taxon>Bacillota</taxon>
        <taxon>Bacilli</taxon>
        <taxon>Bacillales</taxon>
        <taxon>Bacillaceae</taxon>
        <taxon>Halobacillus</taxon>
    </lineage>
</organism>
<dbReference type="Proteomes" id="UP000830326">
    <property type="component" value="Chromosome"/>
</dbReference>
<keyword evidence="3" id="KW-0472">Membrane</keyword>
<dbReference type="Pfam" id="PF05949">
    <property type="entry name" value="DUF881"/>
    <property type="match status" value="1"/>
</dbReference>
<dbReference type="PANTHER" id="PTHR37313:SF2">
    <property type="entry name" value="UPF0749 PROTEIN YLXX"/>
    <property type="match status" value="1"/>
</dbReference>
<keyword evidence="2" id="KW-0175">Coiled coil</keyword>
<comment type="similarity">
    <text evidence="1">Belongs to the UPF0749 family.</text>
</comment>
<evidence type="ECO:0000313" key="5">
    <source>
        <dbReference type="Proteomes" id="UP000830326"/>
    </source>
</evidence>
<dbReference type="PANTHER" id="PTHR37313">
    <property type="entry name" value="UPF0749 PROTEIN RV1825"/>
    <property type="match status" value="1"/>
</dbReference>
<sequence length="240" mass="27169">MSKWTTWVITIIFLVIGFMIAIQFQTTKAGPGQERETRDKWEIRKAIERQQNQQKDLLTKISKADQTIENYQQQSKQEQIETLKASISSLERKAGLTEQTGAGIMIEVVPIFVESDEVQSYPSISPQLLSRLINDLNEFGAGEIVIGNERVTNLSPVRGVNGYTYVNNRPLPPLPVTITALADNPEKLSDYMEVSQSNDYFAIENLDLQIKIGQDITLPKFEDPLHLEVLQEVEMEKTGE</sequence>
<protein>
    <submittedName>
        <fullName evidence="4">DUF881 domain-containing protein</fullName>
    </submittedName>
</protein>
<keyword evidence="3" id="KW-0812">Transmembrane</keyword>
<keyword evidence="3" id="KW-1133">Transmembrane helix</keyword>
<evidence type="ECO:0000256" key="2">
    <source>
        <dbReference type="SAM" id="Coils"/>
    </source>
</evidence>
<dbReference type="InterPro" id="IPR010273">
    <property type="entry name" value="DUF881"/>
</dbReference>
<accession>A0ABY4HDJ5</accession>
<evidence type="ECO:0000256" key="3">
    <source>
        <dbReference type="SAM" id="Phobius"/>
    </source>
</evidence>
<name>A0ABY4HDJ5_9BACI</name>
<evidence type="ECO:0000313" key="4">
    <source>
        <dbReference type="EMBL" id="UOR12922.1"/>
    </source>
</evidence>
<feature type="transmembrane region" description="Helical" evidence="3">
    <location>
        <begin position="6"/>
        <end position="24"/>
    </location>
</feature>
<dbReference type="Gene3D" id="3.30.70.1880">
    <property type="entry name" value="Protein of unknown function DUF881"/>
    <property type="match status" value="1"/>
</dbReference>
<evidence type="ECO:0000256" key="1">
    <source>
        <dbReference type="ARBA" id="ARBA00009108"/>
    </source>
</evidence>
<keyword evidence="5" id="KW-1185">Reference proteome</keyword>
<dbReference type="EMBL" id="CP095075">
    <property type="protein sequence ID" value="UOR12922.1"/>
    <property type="molecule type" value="Genomic_DNA"/>
</dbReference>
<gene>
    <name evidence="4" type="ORF">MUO15_05290</name>
</gene>
<dbReference type="RefSeq" id="WP_245034096.1">
    <property type="nucleotide sequence ID" value="NZ_CP095075.1"/>
</dbReference>
<reference evidence="4" key="1">
    <citation type="submission" date="2022-04" db="EMBL/GenBank/DDBJ databases">
        <title>Halobacillus sp. isolated from saltern.</title>
        <authorList>
            <person name="Won M."/>
            <person name="Lee C.-M."/>
            <person name="Woen H.-Y."/>
            <person name="Kwon S.-W."/>
        </authorList>
    </citation>
    <scope>NUCLEOTIDE SEQUENCE</scope>
    <source>
        <strain evidence="4">SSHM10-5</strain>
    </source>
</reference>